<evidence type="ECO:0000313" key="5">
    <source>
        <dbReference type="Proteomes" id="UP000219563"/>
    </source>
</evidence>
<keyword evidence="2 3" id="KW-0802">TPR repeat</keyword>
<dbReference type="PROSITE" id="PS50005">
    <property type="entry name" value="TPR"/>
    <property type="match status" value="2"/>
</dbReference>
<dbReference type="Gene3D" id="1.25.40.10">
    <property type="entry name" value="Tetratricopeptide repeat domain"/>
    <property type="match status" value="2"/>
</dbReference>
<keyword evidence="1" id="KW-0677">Repeat</keyword>
<accession>A0A285SQI2</accession>
<dbReference type="SUPFAM" id="SSF48452">
    <property type="entry name" value="TPR-like"/>
    <property type="match status" value="2"/>
</dbReference>
<dbReference type="Proteomes" id="UP000219563">
    <property type="component" value="Unassembled WGS sequence"/>
</dbReference>
<evidence type="ECO:0000256" key="3">
    <source>
        <dbReference type="PROSITE-ProRule" id="PRU00339"/>
    </source>
</evidence>
<dbReference type="SMART" id="SM00028">
    <property type="entry name" value="TPR"/>
    <property type="match status" value="5"/>
</dbReference>
<dbReference type="InterPro" id="IPR019734">
    <property type="entry name" value="TPR_rpt"/>
</dbReference>
<dbReference type="PANTHER" id="PTHR44943">
    <property type="entry name" value="CELLULOSE SYNTHASE OPERON PROTEIN C"/>
    <property type="match status" value="1"/>
</dbReference>
<organism evidence="4 5">
    <name type="scientific">Pseudobutyrivibrio ruminis DSM 9787</name>
    <dbReference type="NCBI Taxonomy" id="1123011"/>
    <lineage>
        <taxon>Bacteria</taxon>
        <taxon>Bacillati</taxon>
        <taxon>Bacillota</taxon>
        <taxon>Clostridia</taxon>
        <taxon>Lachnospirales</taxon>
        <taxon>Lachnospiraceae</taxon>
        <taxon>Pseudobutyrivibrio</taxon>
    </lineage>
</organism>
<gene>
    <name evidence="4" type="ORF">SAMN02910411_2618</name>
</gene>
<feature type="repeat" description="TPR" evidence="3">
    <location>
        <begin position="107"/>
        <end position="140"/>
    </location>
</feature>
<feature type="repeat" description="TPR" evidence="3">
    <location>
        <begin position="5"/>
        <end position="38"/>
    </location>
</feature>
<evidence type="ECO:0000256" key="1">
    <source>
        <dbReference type="ARBA" id="ARBA00022737"/>
    </source>
</evidence>
<dbReference type="InterPro" id="IPR051685">
    <property type="entry name" value="Ycf3/AcsC/BcsC/TPR_MFPF"/>
</dbReference>
<protein>
    <submittedName>
        <fullName evidence="4">Uncharacterized protein</fullName>
    </submittedName>
</protein>
<proteinExistence type="predicted"/>
<dbReference type="PANTHER" id="PTHR44943:SF4">
    <property type="entry name" value="TPR REPEAT-CONTAINING PROTEIN MJ0798"/>
    <property type="match status" value="1"/>
</dbReference>
<dbReference type="RefSeq" id="WP_097076791.1">
    <property type="nucleotide sequence ID" value="NZ_OBMR01000009.1"/>
</dbReference>
<dbReference type="AlphaFoldDB" id="A0A285SQI2"/>
<name>A0A285SQI2_9FIRM</name>
<dbReference type="InterPro" id="IPR011990">
    <property type="entry name" value="TPR-like_helical_dom_sf"/>
</dbReference>
<sequence>MEKNAGYYFTLAEVALKAANYDEALGYMETGREIDPNFMDWDLYEIYIWFNREDYYTVAELCHNYYEKDDQNVKVLEIWQEACEYLEWYKDVVGIGYAAIDLNTDNPEVYARNARAYALYNQYRDAIDCLEEVVDKYPELNMDLEKLYYDLVTDDGHGGMEDATKSIEYAEKARSLGEFDWRMEYRDINMRMYIGDNDNAIKVAEEAIEKLKDVELDEDDAAMNPDLVFKWLIGKNMLLKREDHFCMPLDKEKTRAAAENLKQTFEESMARNELDTQGCTLENLYTCYRLLGEYDEGIQFMTEAESKMDEDTKEALSDTINRLTGRLYVLKKDYAKARECILKDIKSIDLSQYHDYESDKMVTAENLNEFKRININPEVDRLRDVLVTLVEMPELFTQEEREKSINDLLEFIEKVVELNLDGMDVMIPFVGHAIHYSPAVTTDYERLYKIINSKFMKKMFANATEYYRDMYYKNLMRICAFMQKDNESKAYAKSYLNLINDKKYCIDKKVSFDEACKVARISNRIDIAALGTAYLYMGKIEDAKNTLLLMMMNPVCWFCDKSGCLEYYLLKAEIDIAEGNYEEAQKYLDEVEKTEWNNHEEIAASLKLYLKSKNLV</sequence>
<evidence type="ECO:0000313" key="4">
    <source>
        <dbReference type="EMBL" id="SOC10207.1"/>
    </source>
</evidence>
<reference evidence="4 5" key="1">
    <citation type="submission" date="2017-08" db="EMBL/GenBank/DDBJ databases">
        <authorList>
            <person name="de Groot N.N."/>
        </authorList>
    </citation>
    <scope>NUCLEOTIDE SEQUENCE [LARGE SCALE GENOMIC DNA]</scope>
    <source>
        <strain evidence="4 5">DSM 9787</strain>
    </source>
</reference>
<dbReference type="EMBL" id="OBMR01000009">
    <property type="protein sequence ID" value="SOC10207.1"/>
    <property type="molecule type" value="Genomic_DNA"/>
</dbReference>
<evidence type="ECO:0000256" key="2">
    <source>
        <dbReference type="ARBA" id="ARBA00022803"/>
    </source>
</evidence>